<dbReference type="SUPFAM" id="SSF54637">
    <property type="entry name" value="Thioesterase/thiol ester dehydrase-isomerase"/>
    <property type="match status" value="1"/>
</dbReference>
<proteinExistence type="predicted"/>
<dbReference type="OrthoDB" id="9772788at2"/>
<accession>A0A0M9BRC1</accession>
<gene>
    <name evidence="1" type="ORF">AMS66_07725</name>
</gene>
<dbReference type="RefSeq" id="WP_053780242.1">
    <property type="nucleotide sequence ID" value="NZ_LITU01000050.1"/>
</dbReference>
<dbReference type="Proteomes" id="UP000037688">
    <property type="component" value="Unassembled WGS sequence"/>
</dbReference>
<keyword evidence="2" id="KW-1185">Reference proteome</keyword>
<comment type="caution">
    <text evidence="1">The sequence shown here is derived from an EMBL/GenBank/DDBJ whole genome shotgun (WGS) entry which is preliminary data.</text>
</comment>
<evidence type="ECO:0000313" key="1">
    <source>
        <dbReference type="EMBL" id="KOY16766.1"/>
    </source>
</evidence>
<dbReference type="Pfam" id="PF07977">
    <property type="entry name" value="FabA"/>
    <property type="match status" value="1"/>
</dbReference>
<protein>
    <recommendedName>
        <fullName evidence="3">Beta-hydroxyacyl-ACP dehydratase</fullName>
    </recommendedName>
</protein>
<dbReference type="CDD" id="cd01288">
    <property type="entry name" value="FabZ"/>
    <property type="match status" value="1"/>
</dbReference>
<dbReference type="Gene3D" id="3.10.129.10">
    <property type="entry name" value="Hotdog Thioesterase"/>
    <property type="match status" value="1"/>
</dbReference>
<dbReference type="InterPro" id="IPR013114">
    <property type="entry name" value="FabA_FabZ"/>
</dbReference>
<evidence type="ECO:0000313" key="2">
    <source>
        <dbReference type="Proteomes" id="UP000037688"/>
    </source>
</evidence>
<dbReference type="PANTHER" id="PTHR30272">
    <property type="entry name" value="3-HYDROXYACYL-[ACYL-CARRIER-PROTEIN] DEHYDRATASE"/>
    <property type="match status" value="1"/>
</dbReference>
<evidence type="ECO:0008006" key="3">
    <source>
        <dbReference type="Google" id="ProtNLM"/>
    </source>
</evidence>
<dbReference type="AlphaFoldDB" id="A0A0M9BRC1"/>
<dbReference type="PANTHER" id="PTHR30272:SF3">
    <property type="entry name" value="(3R)-HYDROXYMYRISTOYL-[ACYL CARRIER PROTEIN] DEHYDRATASE"/>
    <property type="match status" value="1"/>
</dbReference>
<sequence>MINIQDILPHRYPFLLIDKVLEVEKNKWAKGYKNVSNNEWYMNERNAVIPSTLIIEALAQLGAFAVISEENGVGFLSSLKGIEVIGQAFSGDRIDLYYEIIKNKRGFVVGRGVASVGNQVIINAEEIMIYLQPAIKQSEENNNL</sequence>
<dbReference type="InterPro" id="IPR029069">
    <property type="entry name" value="HotDog_dom_sf"/>
</dbReference>
<dbReference type="EMBL" id="LITU01000050">
    <property type="protein sequence ID" value="KOY16766.1"/>
    <property type="molecule type" value="Genomic_DNA"/>
</dbReference>
<name>A0A0M9BRC1_9BACL</name>
<reference evidence="1 2" key="1">
    <citation type="submission" date="2015-08" db="EMBL/GenBank/DDBJ databases">
        <title>Draft genome sequence of cellulolytic and xylanolytic Paenibacillus sp. A59, isolated from a decaying forest soil from Patagonia, Argentina.</title>
        <authorList>
            <person name="Ghio S."/>
            <person name="Caceres A.M."/>
            <person name="Talia P."/>
            <person name="Grasso D."/>
            <person name="Campos E."/>
        </authorList>
    </citation>
    <scope>NUCLEOTIDE SEQUENCE [LARGE SCALE GENOMIC DNA]</scope>
    <source>
        <strain evidence="1 2">A59</strain>
    </source>
</reference>
<organism evidence="1 2">
    <name type="scientific">Paenibacillus xylanivorans</name>
    <dbReference type="NCBI Taxonomy" id="1705561"/>
    <lineage>
        <taxon>Bacteria</taxon>
        <taxon>Bacillati</taxon>
        <taxon>Bacillota</taxon>
        <taxon>Bacilli</taxon>
        <taxon>Bacillales</taxon>
        <taxon>Paenibacillaceae</taxon>
        <taxon>Paenibacillus</taxon>
    </lineage>
</organism>
<dbReference type="PATRIC" id="fig|1705561.3.peg.1373"/>